<dbReference type="OrthoDB" id="6120799at2"/>
<comment type="caution">
    <text evidence="1">The sequence shown here is derived from an EMBL/GenBank/DDBJ whole genome shotgun (WGS) entry which is preliminary data.</text>
</comment>
<accession>A0A0C2VRH4</accession>
<dbReference type="SUPFAM" id="SSF52833">
    <property type="entry name" value="Thioredoxin-like"/>
    <property type="match status" value="1"/>
</dbReference>
<organism evidence="1 2">
    <name type="scientific">Jeotgalibacillus campisalis</name>
    <dbReference type="NCBI Taxonomy" id="220754"/>
    <lineage>
        <taxon>Bacteria</taxon>
        <taxon>Bacillati</taxon>
        <taxon>Bacillota</taxon>
        <taxon>Bacilli</taxon>
        <taxon>Bacillales</taxon>
        <taxon>Caryophanaceae</taxon>
        <taxon>Jeotgalibacillus</taxon>
    </lineage>
</organism>
<reference evidence="1 2" key="1">
    <citation type="submission" date="2015-01" db="EMBL/GenBank/DDBJ databases">
        <title>Jeotgalibacillus campisalis genome sequencing.</title>
        <authorList>
            <person name="Goh K.M."/>
            <person name="Chan K.-G."/>
            <person name="Yaakop A.S."/>
            <person name="Ee R."/>
            <person name="Gan H.M."/>
            <person name="Chan C.S."/>
        </authorList>
    </citation>
    <scope>NUCLEOTIDE SEQUENCE [LARGE SCALE GENOMIC DNA]</scope>
    <source>
        <strain evidence="1 2">SF-57</strain>
    </source>
</reference>
<name>A0A0C2VRH4_9BACL</name>
<dbReference type="Gene3D" id="3.40.30.10">
    <property type="entry name" value="Glutaredoxin"/>
    <property type="match status" value="1"/>
</dbReference>
<dbReference type="EMBL" id="JXRR01000015">
    <property type="protein sequence ID" value="KIL47026.1"/>
    <property type="molecule type" value="Genomic_DNA"/>
</dbReference>
<protein>
    <submittedName>
        <fullName evidence="1">Thioredoxin</fullName>
    </submittedName>
</protein>
<evidence type="ECO:0000313" key="2">
    <source>
        <dbReference type="Proteomes" id="UP000031972"/>
    </source>
</evidence>
<dbReference type="AlphaFoldDB" id="A0A0C2VRH4"/>
<keyword evidence="2" id="KW-1185">Reference proteome</keyword>
<evidence type="ECO:0000313" key="1">
    <source>
        <dbReference type="EMBL" id="KIL47026.1"/>
    </source>
</evidence>
<dbReference type="InterPro" id="IPR036249">
    <property type="entry name" value="Thioredoxin-like_sf"/>
</dbReference>
<sequence length="185" mass="21359">MQALNDWFQKGLTVEEYKNQMTAHKENMDEVARKFSLPDDQDFFSELAARHLRVIVLTEDWCGDAMMNNPVLIALGEAADVDIRFLLRDSNLELMDQYLTNGTARSIPIFIFIDEEGREVAKWGPRAQKVQSFVDEARSTLPAKEDPAFKDGQDLLIKHLTAAYVERKDFWVEVYVELKRTLQTT</sequence>
<dbReference type="Pfam" id="PF14595">
    <property type="entry name" value="Thioredoxin_9"/>
    <property type="match status" value="1"/>
</dbReference>
<dbReference type="PATRIC" id="fig|220754.4.peg.2364"/>
<gene>
    <name evidence="1" type="ORF">KR50_23480</name>
</gene>
<dbReference type="RefSeq" id="WP_041058444.1">
    <property type="nucleotide sequence ID" value="NZ_JXRR01000015.1"/>
</dbReference>
<dbReference type="Proteomes" id="UP000031972">
    <property type="component" value="Unassembled WGS sequence"/>
</dbReference>
<proteinExistence type="predicted"/>